<dbReference type="EMBL" id="BK032789">
    <property type="protein sequence ID" value="DAF60473.1"/>
    <property type="molecule type" value="Genomic_DNA"/>
</dbReference>
<evidence type="ECO:0000313" key="1">
    <source>
        <dbReference type="EMBL" id="DAF60473.1"/>
    </source>
</evidence>
<reference evidence="1" key="1">
    <citation type="journal article" date="2021" name="Proc. Natl. Acad. Sci. U.S.A.">
        <title>A Catalog of Tens of Thousands of Viruses from Human Metagenomes Reveals Hidden Associations with Chronic Diseases.</title>
        <authorList>
            <person name="Tisza M.J."/>
            <person name="Buck C.B."/>
        </authorList>
    </citation>
    <scope>NUCLEOTIDE SEQUENCE</scope>
    <source>
        <strain evidence="1">CtLq07</strain>
    </source>
</reference>
<name>A0A8S5TB23_9CAUD</name>
<organism evidence="1">
    <name type="scientific">Myoviridae sp. ctLq07</name>
    <dbReference type="NCBI Taxonomy" id="2827681"/>
    <lineage>
        <taxon>Viruses</taxon>
        <taxon>Duplodnaviria</taxon>
        <taxon>Heunggongvirae</taxon>
        <taxon>Uroviricota</taxon>
        <taxon>Caudoviricetes</taxon>
    </lineage>
</organism>
<accession>A0A8S5TB23</accession>
<sequence>MATNICSRTRTKYSTVKELAEELGCCVQQVYKTMKRPEMESCKRKIGTAGIRIDKEEFYRIMEQIYR</sequence>
<proteinExistence type="predicted"/>
<protein>
    <submittedName>
        <fullName evidence="1">Pyocin activator protein PrtN</fullName>
    </submittedName>
</protein>